<gene>
    <name evidence="1" type="ORF">HA052_22730</name>
</gene>
<reference evidence="1 2" key="1">
    <citation type="submission" date="2020-03" db="EMBL/GenBank/DDBJ databases">
        <title>Draft genome sequence of environmentally isolated cultures.</title>
        <authorList>
            <person name="Wilson H.S."/>
            <person name="De Leon M.E."/>
        </authorList>
    </citation>
    <scope>NUCLEOTIDE SEQUENCE [LARGE SCALE GENOMIC DNA]</scope>
    <source>
        <strain evidence="1 2">HSC-31F16</strain>
    </source>
</reference>
<dbReference type="RefSeq" id="WP_081574926.1">
    <property type="nucleotide sequence ID" value="NZ_JAAOMA010000047.1"/>
</dbReference>
<proteinExistence type="predicted"/>
<dbReference type="InterPro" id="IPR024400">
    <property type="entry name" value="DUF2635"/>
</dbReference>
<sequence length="56" mass="6193">MFVKPVGGCEIADPERGDLLSLEGRDVPENQYWLRREAEGVIERTAPPEAKPKGKG</sequence>
<comment type="caution">
    <text evidence="1">The sequence shown here is derived from an EMBL/GenBank/DDBJ whole genome shotgun (WGS) entry which is preliminary data.</text>
</comment>
<dbReference type="EMBL" id="JAAOMA010000047">
    <property type="protein sequence ID" value="NHR08009.1"/>
    <property type="molecule type" value="Genomic_DNA"/>
</dbReference>
<name>A0ABX0LEL2_9NEIS</name>
<accession>A0ABX0LEL2</accession>
<organism evidence="1 2">
    <name type="scientific">Chromobacterium fluminis</name>
    <dbReference type="NCBI Taxonomy" id="3044269"/>
    <lineage>
        <taxon>Bacteria</taxon>
        <taxon>Pseudomonadati</taxon>
        <taxon>Pseudomonadota</taxon>
        <taxon>Betaproteobacteria</taxon>
        <taxon>Neisseriales</taxon>
        <taxon>Chromobacteriaceae</taxon>
        <taxon>Chromobacterium</taxon>
    </lineage>
</organism>
<dbReference type="Proteomes" id="UP001515641">
    <property type="component" value="Unassembled WGS sequence"/>
</dbReference>
<evidence type="ECO:0000313" key="1">
    <source>
        <dbReference type="EMBL" id="NHR08009.1"/>
    </source>
</evidence>
<protein>
    <submittedName>
        <fullName evidence="1">DUF2635 domain-containing protein</fullName>
    </submittedName>
</protein>
<dbReference type="Pfam" id="PF10948">
    <property type="entry name" value="DUF2635"/>
    <property type="match status" value="1"/>
</dbReference>
<keyword evidence="2" id="KW-1185">Reference proteome</keyword>
<evidence type="ECO:0000313" key="2">
    <source>
        <dbReference type="Proteomes" id="UP001515641"/>
    </source>
</evidence>